<keyword evidence="2 6" id="KW-0378">Hydrolase</keyword>
<accession>A0A328AF97</accession>
<evidence type="ECO:0000256" key="2">
    <source>
        <dbReference type="ARBA" id="ARBA00022801"/>
    </source>
</evidence>
<feature type="compositionally biased region" description="Basic and acidic residues" evidence="7">
    <location>
        <begin position="434"/>
        <end position="457"/>
    </location>
</feature>
<dbReference type="GO" id="GO:0016787">
    <property type="term" value="F:hydrolase activity"/>
    <property type="evidence" value="ECO:0007669"/>
    <property type="project" value="UniProtKB-KW"/>
</dbReference>
<dbReference type="Pfam" id="PF00271">
    <property type="entry name" value="Helicase_C"/>
    <property type="match status" value="1"/>
</dbReference>
<dbReference type="PROSITE" id="PS51192">
    <property type="entry name" value="HELICASE_ATP_BIND_1"/>
    <property type="match status" value="1"/>
</dbReference>
<keyword evidence="3 6" id="KW-0347">Helicase</keyword>
<dbReference type="GO" id="GO:0005829">
    <property type="term" value="C:cytosol"/>
    <property type="evidence" value="ECO:0007669"/>
    <property type="project" value="TreeGrafter"/>
</dbReference>
<evidence type="ECO:0000256" key="7">
    <source>
        <dbReference type="SAM" id="MobiDB-lite"/>
    </source>
</evidence>
<evidence type="ECO:0000256" key="6">
    <source>
        <dbReference type="RuleBase" id="RU000492"/>
    </source>
</evidence>
<dbReference type="CDD" id="cd18787">
    <property type="entry name" value="SF2_C_DEAD"/>
    <property type="match status" value="1"/>
</dbReference>
<evidence type="ECO:0000259" key="8">
    <source>
        <dbReference type="PROSITE" id="PS51192"/>
    </source>
</evidence>
<protein>
    <submittedName>
        <fullName evidence="10">ATP-dependent helicase</fullName>
    </submittedName>
</protein>
<dbReference type="Pfam" id="PF03880">
    <property type="entry name" value="DbpA"/>
    <property type="match status" value="1"/>
</dbReference>
<dbReference type="PROSITE" id="PS00039">
    <property type="entry name" value="DEAD_ATP_HELICASE"/>
    <property type="match status" value="1"/>
</dbReference>
<feature type="domain" description="Helicase C-terminal" evidence="9">
    <location>
        <begin position="235"/>
        <end position="401"/>
    </location>
</feature>
<dbReference type="InterPro" id="IPR050079">
    <property type="entry name" value="DEAD_box_RNA_helicase"/>
</dbReference>
<evidence type="ECO:0000256" key="4">
    <source>
        <dbReference type="ARBA" id="ARBA00022840"/>
    </source>
</evidence>
<dbReference type="SMART" id="SM00490">
    <property type="entry name" value="HELICc"/>
    <property type="match status" value="1"/>
</dbReference>
<dbReference type="InterPro" id="IPR014001">
    <property type="entry name" value="Helicase_ATP-bd"/>
</dbReference>
<keyword evidence="4 6" id="KW-0067">ATP-binding</keyword>
<dbReference type="PANTHER" id="PTHR47959">
    <property type="entry name" value="ATP-DEPENDENT RNA HELICASE RHLE-RELATED"/>
    <property type="match status" value="1"/>
</dbReference>
<comment type="similarity">
    <text evidence="5 6">Belongs to the DEAD box helicase family.</text>
</comment>
<dbReference type="EMBL" id="QFYR01000003">
    <property type="protein sequence ID" value="RAK52084.1"/>
    <property type="molecule type" value="Genomic_DNA"/>
</dbReference>
<dbReference type="Gene3D" id="3.40.50.300">
    <property type="entry name" value="P-loop containing nucleotide triphosphate hydrolases"/>
    <property type="match status" value="2"/>
</dbReference>
<dbReference type="InterPro" id="IPR044742">
    <property type="entry name" value="DEAD/DEAH_RhlB"/>
</dbReference>
<dbReference type="InterPro" id="IPR011545">
    <property type="entry name" value="DEAD/DEAH_box_helicase_dom"/>
</dbReference>
<comment type="caution">
    <text evidence="10">The sequence shown here is derived from an EMBL/GenBank/DDBJ whole genome shotgun (WGS) entry which is preliminary data.</text>
</comment>
<name>A0A328AF97_9CAUL</name>
<dbReference type="InterPro" id="IPR001650">
    <property type="entry name" value="Helicase_C-like"/>
</dbReference>
<evidence type="ECO:0000256" key="1">
    <source>
        <dbReference type="ARBA" id="ARBA00022741"/>
    </source>
</evidence>
<dbReference type="GO" id="GO:0003676">
    <property type="term" value="F:nucleic acid binding"/>
    <property type="evidence" value="ECO:0007669"/>
    <property type="project" value="InterPro"/>
</dbReference>
<dbReference type="SMART" id="SM00487">
    <property type="entry name" value="DEXDc"/>
    <property type="match status" value="1"/>
</dbReference>
<dbReference type="InterPro" id="IPR027417">
    <property type="entry name" value="P-loop_NTPase"/>
</dbReference>
<dbReference type="RefSeq" id="WP_111515408.1">
    <property type="nucleotide sequence ID" value="NZ_QFYR01000003.1"/>
</dbReference>
<dbReference type="SUPFAM" id="SSF52540">
    <property type="entry name" value="P-loop containing nucleoside triphosphate hydrolases"/>
    <property type="match status" value="1"/>
</dbReference>
<feature type="compositionally biased region" description="Low complexity" evidence="7">
    <location>
        <begin position="534"/>
        <end position="548"/>
    </location>
</feature>
<dbReference type="PANTHER" id="PTHR47959:SF1">
    <property type="entry name" value="ATP-DEPENDENT RNA HELICASE DBPA"/>
    <property type="match status" value="1"/>
</dbReference>
<sequence>MPFPTTHPALARALETQGYREPTPVQAAVLEAGDGHDLLVSAQTGSGKTVAFGLAAAGALLGEAERFGHAETPLALVIAPTRELALQVAREFGWLYADSGARIVTCVGGMDARREQRALASGAHIVVGTPGRLRDHLERGNLDLSALRVVVLDEADEMLDLGFREDLEGILDTTPDSRRTFLFSATIAKDIATLAKRYQRDAVRIDTIRRDTPHGDIEYRAVRVAPNEIENAVVNILRYFEAPGALIFCSTRESVRHLYGALRERGFSAVQLSGELSQKERSDALQALRDGHARACVATDVAARGIDLPDLGLVIHAELPVNKATLLHRSGRTGRAGKKGVSCLLVPYTRRRKAEQLLASAGVQAEWSGPPTADEIRQQDQQRMLADPLFAETPTPEDLVLAERLLEGRTPEQVAAALVRLYRARLPEPEELLDDGRGARPERPERRERTREAYQRPEGEAEGIWFRLPVGRGQNADPKWLVPLICRLGHVTKKDIGEIRIFDRETKFEIHPDVEPRFRKAIASASEGDVRIEAAGAPGPRPAAAPRGRPGGRPSGPPRRGPPKGAKPRGPRAPR</sequence>
<keyword evidence="1 6" id="KW-0547">Nucleotide-binding</keyword>
<keyword evidence="11" id="KW-1185">Reference proteome</keyword>
<feature type="region of interest" description="Disordered" evidence="7">
    <location>
        <begin position="432"/>
        <end position="457"/>
    </location>
</feature>
<feature type="domain" description="Helicase ATP-binding" evidence="8">
    <location>
        <begin position="29"/>
        <end position="205"/>
    </location>
</feature>
<dbReference type="CDD" id="cd12252">
    <property type="entry name" value="RRM_DbpA"/>
    <property type="match status" value="1"/>
</dbReference>
<gene>
    <name evidence="10" type="ORF">DJ018_13090</name>
</gene>
<organism evidence="10 11">
    <name type="scientific">Phenylobacterium deserti</name>
    <dbReference type="NCBI Taxonomy" id="1914756"/>
    <lineage>
        <taxon>Bacteria</taxon>
        <taxon>Pseudomonadati</taxon>
        <taxon>Pseudomonadota</taxon>
        <taxon>Alphaproteobacteria</taxon>
        <taxon>Caulobacterales</taxon>
        <taxon>Caulobacteraceae</taxon>
        <taxon>Phenylobacterium</taxon>
    </lineage>
</organism>
<dbReference type="InterPro" id="IPR005580">
    <property type="entry name" value="DbpA/CsdA_RNA-bd_dom"/>
</dbReference>
<dbReference type="Gene3D" id="3.30.70.330">
    <property type="match status" value="1"/>
</dbReference>
<evidence type="ECO:0000313" key="11">
    <source>
        <dbReference type="Proteomes" id="UP000249725"/>
    </source>
</evidence>
<feature type="compositionally biased region" description="Basic residues" evidence="7">
    <location>
        <begin position="566"/>
        <end position="575"/>
    </location>
</feature>
<dbReference type="Proteomes" id="UP000249725">
    <property type="component" value="Unassembled WGS sequence"/>
</dbReference>
<dbReference type="GO" id="GO:0003724">
    <property type="term" value="F:RNA helicase activity"/>
    <property type="evidence" value="ECO:0007669"/>
    <property type="project" value="UniProtKB-ARBA"/>
</dbReference>
<proteinExistence type="inferred from homology"/>
<dbReference type="GO" id="GO:0005524">
    <property type="term" value="F:ATP binding"/>
    <property type="evidence" value="ECO:0007669"/>
    <property type="project" value="UniProtKB-KW"/>
</dbReference>
<dbReference type="PROSITE" id="PS51194">
    <property type="entry name" value="HELICASE_CTER"/>
    <property type="match status" value="1"/>
</dbReference>
<evidence type="ECO:0000256" key="3">
    <source>
        <dbReference type="ARBA" id="ARBA00022806"/>
    </source>
</evidence>
<evidence type="ECO:0000259" key="9">
    <source>
        <dbReference type="PROSITE" id="PS51194"/>
    </source>
</evidence>
<dbReference type="InterPro" id="IPR012677">
    <property type="entry name" value="Nucleotide-bd_a/b_plait_sf"/>
</dbReference>
<feature type="region of interest" description="Disordered" evidence="7">
    <location>
        <begin position="527"/>
        <end position="575"/>
    </location>
</feature>
<dbReference type="CDD" id="cd00268">
    <property type="entry name" value="DEADc"/>
    <property type="match status" value="1"/>
</dbReference>
<dbReference type="AlphaFoldDB" id="A0A328AF97"/>
<dbReference type="Pfam" id="PF00270">
    <property type="entry name" value="DEAD"/>
    <property type="match status" value="1"/>
</dbReference>
<dbReference type="InterPro" id="IPR000629">
    <property type="entry name" value="RNA-helicase_DEAD-box_CS"/>
</dbReference>
<evidence type="ECO:0000313" key="10">
    <source>
        <dbReference type="EMBL" id="RAK52084.1"/>
    </source>
</evidence>
<dbReference type="OrthoDB" id="9805696at2"/>
<evidence type="ECO:0000256" key="5">
    <source>
        <dbReference type="ARBA" id="ARBA00038437"/>
    </source>
</evidence>
<reference evidence="11" key="1">
    <citation type="submission" date="2018-05" db="EMBL/GenBank/DDBJ databases">
        <authorList>
            <person name="Li X."/>
        </authorList>
    </citation>
    <scope>NUCLEOTIDE SEQUENCE [LARGE SCALE GENOMIC DNA]</scope>
    <source>
        <strain evidence="11">YIM 73061</strain>
    </source>
</reference>